<dbReference type="SUPFAM" id="SSF55073">
    <property type="entry name" value="Nucleotide cyclase"/>
    <property type="match status" value="1"/>
</dbReference>
<feature type="region of interest" description="Disordered" evidence="1">
    <location>
        <begin position="52"/>
        <end position="75"/>
    </location>
</feature>
<dbReference type="NCBIfam" id="TIGR00254">
    <property type="entry name" value="GGDEF"/>
    <property type="match status" value="1"/>
</dbReference>
<feature type="domain" description="GGDEF" evidence="2">
    <location>
        <begin position="264"/>
        <end position="396"/>
    </location>
</feature>
<dbReference type="PANTHER" id="PTHR33121">
    <property type="entry name" value="CYCLIC DI-GMP PHOSPHODIESTERASE PDEF"/>
    <property type="match status" value="1"/>
</dbReference>
<dbReference type="InterPro" id="IPR050706">
    <property type="entry name" value="Cyclic-di-GMP_PDE-like"/>
</dbReference>
<dbReference type="InterPro" id="IPR043128">
    <property type="entry name" value="Rev_trsase/Diguanyl_cyclase"/>
</dbReference>
<accession>A0A518DVX4</accession>
<keyword evidence="4" id="KW-1185">Reference proteome</keyword>
<evidence type="ECO:0000256" key="1">
    <source>
        <dbReference type="SAM" id="MobiDB-lite"/>
    </source>
</evidence>
<evidence type="ECO:0000313" key="3">
    <source>
        <dbReference type="EMBL" id="QDU95973.1"/>
    </source>
</evidence>
<name>A0A518DVX4_9BACT</name>
<dbReference type="PROSITE" id="PS50887">
    <property type="entry name" value="GGDEF"/>
    <property type="match status" value="1"/>
</dbReference>
<evidence type="ECO:0000259" key="2">
    <source>
        <dbReference type="PROSITE" id="PS50887"/>
    </source>
</evidence>
<dbReference type="Pfam" id="PF00990">
    <property type="entry name" value="GGDEF"/>
    <property type="match status" value="1"/>
</dbReference>
<dbReference type="GO" id="GO:0071111">
    <property type="term" value="F:cyclic-guanylate-specific phosphodiesterase activity"/>
    <property type="evidence" value="ECO:0007669"/>
    <property type="project" value="InterPro"/>
</dbReference>
<protein>
    <submittedName>
        <fullName evidence="3">Diguanylate cyclase</fullName>
    </submittedName>
</protein>
<organism evidence="3 4">
    <name type="scientific">Lignipirellula cremea</name>
    <dbReference type="NCBI Taxonomy" id="2528010"/>
    <lineage>
        <taxon>Bacteria</taxon>
        <taxon>Pseudomonadati</taxon>
        <taxon>Planctomycetota</taxon>
        <taxon>Planctomycetia</taxon>
        <taxon>Pirellulales</taxon>
        <taxon>Pirellulaceae</taxon>
        <taxon>Lignipirellula</taxon>
    </lineage>
</organism>
<dbReference type="PANTHER" id="PTHR33121:SF79">
    <property type="entry name" value="CYCLIC DI-GMP PHOSPHODIESTERASE PDED-RELATED"/>
    <property type="match status" value="1"/>
</dbReference>
<dbReference type="InterPro" id="IPR000160">
    <property type="entry name" value="GGDEF_dom"/>
</dbReference>
<sequence length="417" mass="46348">MYEIFILFLVLLIGVANLALGYAVTALLGIGPRTQEQLQRALAPRRVMVVPSQRVEPPEETDAVAGPDSATPPPVAAQVDKDAVMARCGEILEELHRSDIQMANLDDRLRLAVAEPAAEATAQFAELLSAETYLHLERLNRAIEPLLRYEGSERFLQIRTQAQACVDLAVVETNTTLADLEEHATAEIETRLPHLASSLERIRETCCRMRDLLEESVAGILLAERKPEAIEARLKVDRFPKIASRLGWEIAFAAQQADPEVNMTSHTAVLFDLDHLTKIVGEYGVRVGDCLLENLAGKVGDQFKKDTTVARIMGRRFLLLCCSRSVDDAAQSVEQVRQSLEHTEFRDGDDSFACTTCAAVVAIQEEDTVELLLERLEMTLQEAKNYGRNRTFVCETDCPVPVNPPKLSIEKRAIYLQ</sequence>
<dbReference type="AlphaFoldDB" id="A0A518DVX4"/>
<dbReference type="RefSeq" id="WP_145054650.1">
    <property type="nucleotide sequence ID" value="NZ_CP036433.1"/>
</dbReference>
<gene>
    <name evidence="3" type="ORF">Pla8534_37920</name>
</gene>
<dbReference type="InterPro" id="IPR029787">
    <property type="entry name" value="Nucleotide_cyclase"/>
</dbReference>
<dbReference type="SMART" id="SM00267">
    <property type="entry name" value="GGDEF"/>
    <property type="match status" value="1"/>
</dbReference>
<evidence type="ECO:0000313" key="4">
    <source>
        <dbReference type="Proteomes" id="UP000317648"/>
    </source>
</evidence>
<dbReference type="EMBL" id="CP036433">
    <property type="protein sequence ID" value="QDU95973.1"/>
    <property type="molecule type" value="Genomic_DNA"/>
</dbReference>
<dbReference type="KEGG" id="lcre:Pla8534_37920"/>
<proteinExistence type="predicted"/>
<reference evidence="3 4" key="1">
    <citation type="submission" date="2019-02" db="EMBL/GenBank/DDBJ databases">
        <title>Deep-cultivation of Planctomycetes and their phenomic and genomic characterization uncovers novel biology.</title>
        <authorList>
            <person name="Wiegand S."/>
            <person name="Jogler M."/>
            <person name="Boedeker C."/>
            <person name="Pinto D."/>
            <person name="Vollmers J."/>
            <person name="Rivas-Marin E."/>
            <person name="Kohn T."/>
            <person name="Peeters S.H."/>
            <person name="Heuer A."/>
            <person name="Rast P."/>
            <person name="Oberbeckmann S."/>
            <person name="Bunk B."/>
            <person name="Jeske O."/>
            <person name="Meyerdierks A."/>
            <person name="Storesund J.E."/>
            <person name="Kallscheuer N."/>
            <person name="Luecker S."/>
            <person name="Lage O.M."/>
            <person name="Pohl T."/>
            <person name="Merkel B.J."/>
            <person name="Hornburger P."/>
            <person name="Mueller R.-W."/>
            <person name="Bruemmer F."/>
            <person name="Labrenz M."/>
            <person name="Spormann A.M."/>
            <person name="Op den Camp H."/>
            <person name="Overmann J."/>
            <person name="Amann R."/>
            <person name="Jetten M.S.M."/>
            <person name="Mascher T."/>
            <person name="Medema M.H."/>
            <person name="Devos D.P."/>
            <person name="Kaster A.-K."/>
            <person name="Ovreas L."/>
            <person name="Rohde M."/>
            <person name="Galperin M.Y."/>
            <person name="Jogler C."/>
        </authorList>
    </citation>
    <scope>NUCLEOTIDE SEQUENCE [LARGE SCALE GENOMIC DNA]</scope>
    <source>
        <strain evidence="3 4">Pla85_3_4</strain>
    </source>
</reference>
<dbReference type="Gene3D" id="3.30.70.270">
    <property type="match status" value="1"/>
</dbReference>
<dbReference type="Proteomes" id="UP000317648">
    <property type="component" value="Chromosome"/>
</dbReference>